<protein>
    <submittedName>
        <fullName evidence="2">Uncharacterized protein</fullName>
    </submittedName>
</protein>
<dbReference type="AlphaFoldDB" id="A0A133V465"/>
<evidence type="ECO:0000313" key="3">
    <source>
        <dbReference type="Proteomes" id="UP000070344"/>
    </source>
</evidence>
<keyword evidence="1" id="KW-0472">Membrane</keyword>
<reference evidence="2 3" key="1">
    <citation type="journal article" date="2016" name="Sci. Rep.">
        <title>Metabolic traits of an uncultured archaeal lineage -MSBL1- from brine pools of the Red Sea.</title>
        <authorList>
            <person name="Mwirichia R."/>
            <person name="Alam I."/>
            <person name="Rashid M."/>
            <person name="Vinu M."/>
            <person name="Ba-Alawi W."/>
            <person name="Anthony Kamau A."/>
            <person name="Kamanda Ngugi D."/>
            <person name="Goker M."/>
            <person name="Klenk H.P."/>
            <person name="Bajic V."/>
            <person name="Stingl U."/>
        </authorList>
    </citation>
    <scope>NUCLEOTIDE SEQUENCE [LARGE SCALE GENOMIC DNA]</scope>
    <source>
        <strain evidence="2">SCGC-AAA259O05</strain>
    </source>
</reference>
<keyword evidence="3" id="KW-1185">Reference proteome</keyword>
<evidence type="ECO:0000256" key="1">
    <source>
        <dbReference type="SAM" id="Phobius"/>
    </source>
</evidence>
<feature type="transmembrane region" description="Helical" evidence="1">
    <location>
        <begin position="16"/>
        <end position="37"/>
    </location>
</feature>
<comment type="caution">
    <text evidence="2">The sequence shown here is derived from an EMBL/GenBank/DDBJ whole genome shotgun (WGS) entry which is preliminary data.</text>
</comment>
<proteinExistence type="predicted"/>
<accession>A0A133V465</accession>
<organism evidence="2 3">
    <name type="scientific">candidate division MSBL1 archaeon SCGC-AAA259O05</name>
    <dbReference type="NCBI Taxonomy" id="1698271"/>
    <lineage>
        <taxon>Archaea</taxon>
        <taxon>Methanobacteriati</taxon>
        <taxon>Methanobacteriota</taxon>
        <taxon>candidate division MSBL1</taxon>
    </lineage>
</organism>
<keyword evidence="1" id="KW-0812">Transmembrane</keyword>
<evidence type="ECO:0000313" key="2">
    <source>
        <dbReference type="EMBL" id="KXB01234.1"/>
    </source>
</evidence>
<name>A0A133V465_9EURY</name>
<dbReference type="EMBL" id="LHXV01000020">
    <property type="protein sequence ID" value="KXB01234.1"/>
    <property type="molecule type" value="Genomic_DNA"/>
</dbReference>
<keyword evidence="1" id="KW-1133">Transmembrane helix</keyword>
<sequence length="178" mass="19680">MRPSPVGTDERWKRRVIVIGITIVAIAIGLLLVFNFFGSEERQTPYFSEARLEDKKIRPGENTLLKTRILNPNNNAYENAKIQIISGSPKIKMSLTSPGGETKYENGTTPAGNFEQSLTVSIPYGLGKEYESGLYTFDISGDIYSGLILMKAEIEAHLIVEGETTDNVIFSLTISSED</sequence>
<dbReference type="Proteomes" id="UP000070344">
    <property type="component" value="Unassembled WGS sequence"/>
</dbReference>
<gene>
    <name evidence="2" type="ORF">AKJ41_02295</name>
</gene>